<evidence type="ECO:0008006" key="3">
    <source>
        <dbReference type="Google" id="ProtNLM"/>
    </source>
</evidence>
<protein>
    <recommendedName>
        <fullName evidence="3">Outer membrane autotransporter</fullName>
    </recommendedName>
</protein>
<evidence type="ECO:0000313" key="2">
    <source>
        <dbReference type="Proteomes" id="UP000704467"/>
    </source>
</evidence>
<sequence>MVAGANQPIIGTGVTALVDKLYLDQGNILTVSNGGSLVATDLISIGRQNSISSTSFMRVVSGGSVETDRLFIGDGINEGSVLVDGTGSTLTVNLSTTSSRMVVGAWGDGELTVANGGVLSVGAQASLNWAMATLDWPPVYCALVIPV</sequence>
<dbReference type="EMBL" id="JAAVLN010000003">
    <property type="protein sequence ID" value="NKC04986.1"/>
    <property type="molecule type" value="Genomic_DNA"/>
</dbReference>
<keyword evidence="2" id="KW-1185">Reference proteome</keyword>
<gene>
    <name evidence="1" type="ORF">HED55_22850</name>
</gene>
<dbReference type="Proteomes" id="UP000704467">
    <property type="component" value="Unassembled WGS sequence"/>
</dbReference>
<organism evidence="1 2">
    <name type="scientific">Brucella haematophila</name>
    <dbReference type="NCBI Taxonomy" id="419474"/>
    <lineage>
        <taxon>Bacteria</taxon>
        <taxon>Pseudomonadati</taxon>
        <taxon>Pseudomonadota</taxon>
        <taxon>Alphaproteobacteria</taxon>
        <taxon>Hyphomicrobiales</taxon>
        <taxon>Brucellaceae</taxon>
        <taxon>Brucella/Ochrobactrum group</taxon>
        <taxon>Brucella</taxon>
    </lineage>
</organism>
<proteinExistence type="predicted"/>
<reference evidence="1 2" key="1">
    <citation type="submission" date="2020-03" db="EMBL/GenBank/DDBJ databases">
        <title>Whole genome sequencing of clinical and environmental type strains of Ochrobactrum.</title>
        <authorList>
            <person name="Dharne M."/>
        </authorList>
    </citation>
    <scope>NUCLEOTIDE SEQUENCE [LARGE SCALE GENOMIC DNA]</scope>
    <source>
        <strain evidence="1 2">CIP 109452</strain>
    </source>
</reference>
<name>A0ABX1DPV8_9HYPH</name>
<comment type="caution">
    <text evidence="1">The sequence shown here is derived from an EMBL/GenBank/DDBJ whole genome shotgun (WGS) entry which is preliminary data.</text>
</comment>
<dbReference type="NCBIfam" id="TIGR04393">
    <property type="entry name" value="rpt_T5SS_PEPC"/>
    <property type="match status" value="1"/>
</dbReference>
<dbReference type="InterPro" id="IPR030895">
    <property type="entry name" value="T5SS_PEPC_rpt"/>
</dbReference>
<accession>A0ABX1DPV8</accession>
<evidence type="ECO:0000313" key="1">
    <source>
        <dbReference type="EMBL" id="NKC04986.1"/>
    </source>
</evidence>